<keyword evidence="1" id="KW-0732">Signal</keyword>
<dbReference type="RefSeq" id="WP_208867908.1">
    <property type="nucleotide sequence ID" value="NZ_FNHI01000009.1"/>
</dbReference>
<keyword evidence="3" id="KW-1185">Reference proteome</keyword>
<proteinExistence type="predicted"/>
<feature type="signal peptide" evidence="1">
    <location>
        <begin position="1"/>
        <end position="33"/>
    </location>
</feature>
<name>A0A1G9TYX0_9ACTN</name>
<evidence type="ECO:0000256" key="1">
    <source>
        <dbReference type="SAM" id="SignalP"/>
    </source>
</evidence>
<dbReference type="EMBL" id="FNHI01000009">
    <property type="protein sequence ID" value="SDM52455.1"/>
    <property type="molecule type" value="Genomic_DNA"/>
</dbReference>
<feature type="chain" id="PRO_5038463466" description="PE-PGRS family protein" evidence="1">
    <location>
        <begin position="34"/>
        <end position="184"/>
    </location>
</feature>
<dbReference type="Proteomes" id="UP000199063">
    <property type="component" value="Unassembled WGS sequence"/>
</dbReference>
<dbReference type="GeneID" id="96657184"/>
<protein>
    <recommendedName>
        <fullName evidence="4">PE-PGRS family protein</fullName>
    </recommendedName>
</protein>
<organism evidence="2 3">
    <name type="scientific">Streptomyces wuyuanensis</name>
    <dbReference type="NCBI Taxonomy" id="1196353"/>
    <lineage>
        <taxon>Bacteria</taxon>
        <taxon>Bacillati</taxon>
        <taxon>Actinomycetota</taxon>
        <taxon>Actinomycetes</taxon>
        <taxon>Kitasatosporales</taxon>
        <taxon>Streptomycetaceae</taxon>
        <taxon>Streptomyces</taxon>
    </lineage>
</organism>
<sequence length="184" mass="16476">MRFRRMGSWAGRLGLVVAAGLLGAGVMAPAATAAPAGPQPAVSAAQAAAHLPAGDGGGPFDVELGDEGNVQVGDRACVGNCNNTANGAEGEDGGFCAGLCDGSANGGNGSTGEAGQEGGDGGDGGICAGICHGSVTGGDGGGGGDAAGEGDGGTGGAGGDGGICIGIGCDISGAGGRGGDGGEG</sequence>
<evidence type="ECO:0008006" key="4">
    <source>
        <dbReference type="Google" id="ProtNLM"/>
    </source>
</evidence>
<reference evidence="3" key="1">
    <citation type="submission" date="2016-10" db="EMBL/GenBank/DDBJ databases">
        <authorList>
            <person name="Varghese N."/>
            <person name="Submissions S."/>
        </authorList>
    </citation>
    <scope>NUCLEOTIDE SEQUENCE [LARGE SCALE GENOMIC DNA]</scope>
    <source>
        <strain evidence="3">CGMCC 4.7042</strain>
    </source>
</reference>
<evidence type="ECO:0000313" key="2">
    <source>
        <dbReference type="EMBL" id="SDM52455.1"/>
    </source>
</evidence>
<evidence type="ECO:0000313" key="3">
    <source>
        <dbReference type="Proteomes" id="UP000199063"/>
    </source>
</evidence>
<dbReference type="AlphaFoldDB" id="A0A1G9TYX0"/>
<dbReference type="STRING" id="1196353.SAMN05444921_109173"/>
<gene>
    <name evidence="2" type="ORF">SAMN05444921_109173</name>
</gene>
<accession>A0A1G9TYX0</accession>